<comment type="caution">
    <text evidence="4">The sequence shown here is derived from an EMBL/GenBank/DDBJ whole genome shotgun (WGS) entry which is preliminary data.</text>
</comment>
<dbReference type="AlphaFoldDB" id="A0A9W7C9E3"/>
<feature type="transmembrane region" description="Helical" evidence="2">
    <location>
        <begin position="591"/>
        <end position="609"/>
    </location>
</feature>
<keyword evidence="2" id="KW-1133">Transmembrane helix</keyword>
<evidence type="ECO:0000313" key="4">
    <source>
        <dbReference type="EMBL" id="GMI05525.1"/>
    </source>
</evidence>
<dbReference type="PANTHER" id="PTHR34284:SF1">
    <property type="entry name" value="FG-GAP REPEAT-CONTAINING PROTEIN"/>
    <property type="match status" value="1"/>
</dbReference>
<accession>A0A9W7C9E3</accession>
<keyword evidence="5" id="KW-1185">Reference proteome</keyword>
<sequence>MRQKPTVSIRWRDLICVALALVALNPPSLFPSTSTSSPQSPSSLAFTFHKAFYLRNAEVDHAYDSSTPTYVPRTAKSPGYVIARRGGSLESYVSMYDIRADYSSDQMIYLSEEASDRQLGVIKGTTEGYYAVAGTDYVVEIDPLGVVSFCNVGGSTDFLSAFSNLRSRPVLLSPAFQFDLKEMDVDGFWDHQPKESSRGCVPRFAFSDFGVQFLPRLEGIKQEDLLEAASEWERRNENVFLVAATVDAELCGKEEESDDESSESPAPEPTERKKFHILTAIAESGRILYASTSKPLHLIDLNDDRTRILPASSVWSLPEKYKSSLAESLPNPAPPLALGHFEKEDIIAKKREMRNKKRKRKAGSLPATSKHPNVAILHLDSGLAVFAMKTGRRLTHLPLPVPPPSSNPSFVYSDLNSDGTPELITIDSKGLLDVKTAHNPPTALFNVSIAQSSAGSKTQKNAQPDDSYIYVENASIFTATLHGIVSRVEKRKKSWVSARGAAWHKENDQNPKIKRITEFDKSFIMVTGETDVVLISKHNGKEVGRLRLPQTITETPVVVDFDEDGQADIIVTTPDAVWGYRIKLNSKWNPINIVVGGLLLLMCIIVWAVESGTFSDDIYESKDKQTSAAVVRSTDLDTYELKMIKRATAAAANAEAKQKINQYRKIKR</sequence>
<evidence type="ECO:0008006" key="6">
    <source>
        <dbReference type="Google" id="ProtNLM"/>
    </source>
</evidence>
<dbReference type="InterPro" id="IPR028994">
    <property type="entry name" value="Integrin_alpha_N"/>
</dbReference>
<feature type="region of interest" description="Disordered" evidence="1">
    <location>
        <begin position="252"/>
        <end position="274"/>
    </location>
</feature>
<protein>
    <recommendedName>
        <fullName evidence="6">FG-GAP repeat-containing protein</fullName>
    </recommendedName>
</protein>
<dbReference type="Proteomes" id="UP001165160">
    <property type="component" value="Unassembled WGS sequence"/>
</dbReference>
<gene>
    <name evidence="4" type="ORF">TrVE_jg1850</name>
</gene>
<evidence type="ECO:0000256" key="1">
    <source>
        <dbReference type="SAM" id="MobiDB-lite"/>
    </source>
</evidence>
<feature type="signal peptide" evidence="3">
    <location>
        <begin position="1"/>
        <end position="20"/>
    </location>
</feature>
<name>A0A9W7C9E3_9STRA</name>
<keyword evidence="3" id="KW-0732">Signal</keyword>
<evidence type="ECO:0000256" key="3">
    <source>
        <dbReference type="SAM" id="SignalP"/>
    </source>
</evidence>
<dbReference type="EMBL" id="BRXX01000332">
    <property type="protein sequence ID" value="GMI05525.1"/>
    <property type="molecule type" value="Genomic_DNA"/>
</dbReference>
<dbReference type="PANTHER" id="PTHR34284">
    <property type="entry name" value="FG-GAP REPEAT-CONTAINING PROTEIN"/>
    <property type="match status" value="1"/>
</dbReference>
<organism evidence="4 5">
    <name type="scientific">Triparma verrucosa</name>
    <dbReference type="NCBI Taxonomy" id="1606542"/>
    <lineage>
        <taxon>Eukaryota</taxon>
        <taxon>Sar</taxon>
        <taxon>Stramenopiles</taxon>
        <taxon>Ochrophyta</taxon>
        <taxon>Bolidophyceae</taxon>
        <taxon>Parmales</taxon>
        <taxon>Triparmaceae</taxon>
        <taxon>Triparma</taxon>
    </lineage>
</organism>
<keyword evidence="2" id="KW-0472">Membrane</keyword>
<feature type="chain" id="PRO_5040823885" description="FG-GAP repeat-containing protein" evidence="3">
    <location>
        <begin position="21"/>
        <end position="668"/>
    </location>
</feature>
<evidence type="ECO:0000256" key="2">
    <source>
        <dbReference type="SAM" id="Phobius"/>
    </source>
</evidence>
<proteinExistence type="predicted"/>
<evidence type="ECO:0000313" key="5">
    <source>
        <dbReference type="Proteomes" id="UP001165160"/>
    </source>
</evidence>
<reference evidence="5" key="1">
    <citation type="journal article" date="2023" name="Commun. Biol.">
        <title>Genome analysis of Parmales, the sister group of diatoms, reveals the evolutionary specialization of diatoms from phago-mixotrophs to photoautotrophs.</title>
        <authorList>
            <person name="Ban H."/>
            <person name="Sato S."/>
            <person name="Yoshikawa S."/>
            <person name="Yamada K."/>
            <person name="Nakamura Y."/>
            <person name="Ichinomiya M."/>
            <person name="Sato N."/>
            <person name="Blanc-Mathieu R."/>
            <person name="Endo H."/>
            <person name="Kuwata A."/>
            <person name="Ogata H."/>
        </authorList>
    </citation>
    <scope>NUCLEOTIDE SEQUENCE [LARGE SCALE GENOMIC DNA]</scope>
    <source>
        <strain evidence="5">NIES 3699</strain>
    </source>
</reference>
<keyword evidence="2" id="KW-0812">Transmembrane</keyword>
<dbReference type="SUPFAM" id="SSF69318">
    <property type="entry name" value="Integrin alpha N-terminal domain"/>
    <property type="match status" value="1"/>
</dbReference>